<sequence length="77" mass="8342">MNTRTQKALSVMTQPAFLLLFVALIFAAIVPAMAEGKRKSPSGPVARDAVVDQKAVRKKTLARHHLTMPFFSFTAGG</sequence>
<keyword evidence="2" id="KW-1185">Reference proteome</keyword>
<evidence type="ECO:0000313" key="2">
    <source>
        <dbReference type="Proteomes" id="UP000824755"/>
    </source>
</evidence>
<proteinExistence type="predicted"/>
<dbReference type="EMBL" id="CP080544">
    <property type="protein sequence ID" value="QYR52129.1"/>
    <property type="molecule type" value="Genomic_DNA"/>
</dbReference>
<reference evidence="1 2" key="1">
    <citation type="submission" date="2021-08" db="EMBL/GenBank/DDBJ databases">
        <title>Lysobacter sp. strain CJ11 Genome sequencing and assembly.</title>
        <authorList>
            <person name="Kim I."/>
        </authorList>
    </citation>
    <scope>NUCLEOTIDE SEQUENCE [LARGE SCALE GENOMIC DNA]</scope>
    <source>
        <strain evidence="1 2">CJ11</strain>
    </source>
</reference>
<dbReference type="RefSeq" id="WP_220378917.1">
    <property type="nucleotide sequence ID" value="NZ_CP080544.1"/>
</dbReference>
<name>A0ABX8WNW5_9GAMM</name>
<dbReference type="Proteomes" id="UP000824755">
    <property type="component" value="Chromosome"/>
</dbReference>
<accession>A0ABX8WNW5</accession>
<evidence type="ECO:0000313" key="1">
    <source>
        <dbReference type="EMBL" id="QYR52129.1"/>
    </source>
</evidence>
<protein>
    <submittedName>
        <fullName evidence="1">Uncharacterized protein</fullName>
    </submittedName>
</protein>
<gene>
    <name evidence="1" type="ORF">H8L67_05765</name>
</gene>
<organism evidence="1 2">
    <name type="scientific">Lysobacter soyae</name>
    <dbReference type="NCBI Taxonomy" id="2764185"/>
    <lineage>
        <taxon>Bacteria</taxon>
        <taxon>Pseudomonadati</taxon>
        <taxon>Pseudomonadota</taxon>
        <taxon>Gammaproteobacteria</taxon>
        <taxon>Lysobacterales</taxon>
        <taxon>Lysobacteraceae</taxon>
        <taxon>Lysobacter</taxon>
    </lineage>
</organism>